<name>A0AAN1UCL2_VIBVL</name>
<accession>A0AAN1UCL2</accession>
<keyword evidence="1" id="KW-1133">Transmembrane helix</keyword>
<dbReference type="RefSeq" id="WP_039553158.1">
    <property type="nucleotide sequence ID" value="NZ_CBCSKP010000009.1"/>
</dbReference>
<evidence type="ECO:0000313" key="3">
    <source>
        <dbReference type="Proteomes" id="UP000263418"/>
    </source>
</evidence>
<feature type="transmembrane region" description="Helical" evidence="1">
    <location>
        <begin position="27"/>
        <end position="43"/>
    </location>
</feature>
<keyword evidence="1" id="KW-0812">Transmembrane</keyword>
<protein>
    <recommendedName>
        <fullName evidence="4">O-succinylbenzoic acid--CoA ligase</fullName>
    </recommendedName>
</protein>
<gene>
    <name evidence="2" type="ORF">FORC53_2059</name>
</gene>
<dbReference type="AlphaFoldDB" id="A0AAN1UCL2"/>
<organism evidence="2 3">
    <name type="scientific">Vibrio vulnificus</name>
    <dbReference type="NCBI Taxonomy" id="672"/>
    <lineage>
        <taxon>Bacteria</taxon>
        <taxon>Pseudomonadati</taxon>
        <taxon>Pseudomonadota</taxon>
        <taxon>Gammaproteobacteria</taxon>
        <taxon>Vibrionales</taxon>
        <taxon>Vibrionaceae</taxon>
        <taxon>Vibrio</taxon>
    </lineage>
</organism>
<evidence type="ECO:0000313" key="2">
    <source>
        <dbReference type="EMBL" id="AXX60398.1"/>
    </source>
</evidence>
<reference evidence="2 3" key="1">
    <citation type="submission" date="2017-01" db="EMBL/GenBank/DDBJ databases">
        <title>Complete Genome Sequence of Vibrio vulnificus FORC_053.</title>
        <authorList>
            <consortium name="Food-borne Pathogen Omics Research Center"/>
            <person name="Chung H.Y."/>
            <person name="Na E.J."/>
            <person name="Song J.S."/>
            <person name="Kim H."/>
            <person name="Lee J.-H."/>
            <person name="Ryu S."/>
            <person name="Choi S.H."/>
        </authorList>
    </citation>
    <scope>NUCLEOTIDE SEQUENCE [LARGE SCALE GENOMIC DNA]</scope>
    <source>
        <strain evidence="2 3">FORC_053</strain>
    </source>
</reference>
<proteinExistence type="predicted"/>
<dbReference type="KEGG" id="vvl:VV93_v1c10420"/>
<evidence type="ECO:0000256" key="1">
    <source>
        <dbReference type="SAM" id="Phobius"/>
    </source>
</evidence>
<dbReference type="Proteomes" id="UP000263418">
    <property type="component" value="Chromosome 1"/>
</dbReference>
<evidence type="ECO:0008006" key="4">
    <source>
        <dbReference type="Google" id="ProtNLM"/>
    </source>
</evidence>
<sequence>MVRGILIATAVLQLGIALLSDGLYRSLAELTAFLIVVAIVFDYRRQATTTLPHSHHSA</sequence>
<dbReference type="EMBL" id="CP019290">
    <property type="protein sequence ID" value="AXX60398.1"/>
    <property type="molecule type" value="Genomic_DNA"/>
</dbReference>
<keyword evidence="1" id="KW-0472">Membrane</keyword>